<evidence type="ECO:0000256" key="1">
    <source>
        <dbReference type="SAM" id="Phobius"/>
    </source>
</evidence>
<accession>A0A224YEZ3</accession>
<evidence type="ECO:0000313" key="2">
    <source>
        <dbReference type="EMBL" id="MAA12753.1"/>
    </source>
</evidence>
<feature type="transmembrane region" description="Helical" evidence="1">
    <location>
        <begin position="112"/>
        <end position="132"/>
    </location>
</feature>
<organism evidence="2">
    <name type="scientific">Rhipicephalus zambeziensis</name>
    <dbReference type="NCBI Taxonomy" id="60191"/>
    <lineage>
        <taxon>Eukaryota</taxon>
        <taxon>Metazoa</taxon>
        <taxon>Ecdysozoa</taxon>
        <taxon>Arthropoda</taxon>
        <taxon>Chelicerata</taxon>
        <taxon>Arachnida</taxon>
        <taxon>Acari</taxon>
        <taxon>Parasitiformes</taxon>
        <taxon>Ixodida</taxon>
        <taxon>Ixodoidea</taxon>
        <taxon>Ixodidae</taxon>
        <taxon>Rhipicephalinae</taxon>
        <taxon>Rhipicephalus</taxon>
        <taxon>Rhipicephalus</taxon>
    </lineage>
</organism>
<sequence length="157" mass="17054">MTSLSELIAPRIVCCKNFSNPSKTSGITGICFKCFLCSLVLKSALEAKQGGMAQGNEVTSVCVMTLSVRNEMQLLSPVVVPFCGCGSLCKVSRLLSAALLCGGTLWQEVHLIQAPLLICVGYWLMAFCLLNIKQQVPAAPKKVSIGLCMKRRLLRKW</sequence>
<name>A0A224YEZ3_9ACAR</name>
<protein>
    <submittedName>
        <fullName evidence="2">Uncharacterized protein</fullName>
    </submittedName>
</protein>
<keyword evidence="1" id="KW-0812">Transmembrane</keyword>
<dbReference type="EMBL" id="GFPF01001607">
    <property type="protein sequence ID" value="MAA12753.1"/>
    <property type="molecule type" value="Transcribed_RNA"/>
</dbReference>
<keyword evidence="1" id="KW-0472">Membrane</keyword>
<reference evidence="2" key="1">
    <citation type="journal article" date="2017" name="Parasit. Vectors">
        <title>Sialotranscriptomics of Rhipicephalus zambeziensis reveals intricate expression profiles of secretory proteins and suggests tight temporal transcriptional regulation during blood-feeding.</title>
        <authorList>
            <person name="de Castro M.H."/>
            <person name="de Klerk D."/>
            <person name="Pienaar R."/>
            <person name="Rees D.J.G."/>
            <person name="Mans B.J."/>
        </authorList>
    </citation>
    <scope>NUCLEOTIDE SEQUENCE</scope>
    <source>
        <tissue evidence="2">Salivary glands</tissue>
    </source>
</reference>
<dbReference type="AlphaFoldDB" id="A0A224YEZ3"/>
<proteinExistence type="predicted"/>
<keyword evidence="1" id="KW-1133">Transmembrane helix</keyword>